<comment type="subcellular location">
    <subcellularLocation>
        <location evidence="1 12">Endoplasmic reticulum membrane</location>
        <topology evidence="1 12">Multi-pass membrane protein</topology>
    </subcellularLocation>
</comment>
<dbReference type="InterPro" id="IPR002591">
    <property type="entry name" value="Phosphodiest/P_Trfase"/>
</dbReference>
<evidence type="ECO:0000256" key="7">
    <source>
        <dbReference type="ARBA" id="ARBA00022692"/>
    </source>
</evidence>
<feature type="transmembrane region" description="Helical" evidence="12">
    <location>
        <begin position="739"/>
        <end position="760"/>
    </location>
</feature>
<feature type="transmembrane region" description="Helical" evidence="12">
    <location>
        <begin position="1060"/>
        <end position="1080"/>
    </location>
</feature>
<feature type="transmembrane region" description="Helical" evidence="12">
    <location>
        <begin position="1301"/>
        <end position="1325"/>
    </location>
</feature>
<feature type="transmembrane region" description="Helical" evidence="12">
    <location>
        <begin position="538"/>
        <end position="558"/>
    </location>
</feature>
<evidence type="ECO:0000256" key="10">
    <source>
        <dbReference type="ARBA" id="ARBA00023136"/>
    </source>
</evidence>
<evidence type="ECO:0000256" key="13">
    <source>
        <dbReference type="SAM" id="MobiDB-lite"/>
    </source>
</evidence>
<feature type="transmembrane region" description="Helical" evidence="12">
    <location>
        <begin position="621"/>
        <end position="647"/>
    </location>
</feature>
<accession>A0A9P8CWZ2</accession>
<dbReference type="SUPFAM" id="SSF53649">
    <property type="entry name" value="Alkaline phosphatase-like"/>
    <property type="match status" value="1"/>
</dbReference>
<keyword evidence="6 12" id="KW-0808">Transferase</keyword>
<feature type="transmembrane region" description="Helical" evidence="12">
    <location>
        <begin position="808"/>
        <end position="830"/>
    </location>
</feature>
<gene>
    <name evidence="15" type="ORF">KVV02_007007</name>
</gene>
<dbReference type="EMBL" id="JAIFTL010000131">
    <property type="protein sequence ID" value="KAG9322747.1"/>
    <property type="molecule type" value="Genomic_DNA"/>
</dbReference>
<dbReference type="GO" id="GO:0051267">
    <property type="term" value="F:CP2 mannose-ethanolamine phosphotransferase activity"/>
    <property type="evidence" value="ECO:0007669"/>
    <property type="project" value="TreeGrafter"/>
</dbReference>
<dbReference type="Proteomes" id="UP000717515">
    <property type="component" value="Unassembled WGS sequence"/>
</dbReference>
<comment type="function">
    <text evidence="12">Ethanolamine phosphate transferase involved in glycosylphosphatidylinositol-anchor biosynthesis. Transfers ethanolamine phosphate to the GPI second mannose.</text>
</comment>
<dbReference type="InterPro" id="IPR045687">
    <property type="entry name" value="PIGG/GPI7_C"/>
</dbReference>
<feature type="transmembrane region" description="Helical" evidence="12">
    <location>
        <begin position="928"/>
        <end position="946"/>
    </location>
</feature>
<evidence type="ECO:0000313" key="16">
    <source>
        <dbReference type="Proteomes" id="UP000717515"/>
    </source>
</evidence>
<keyword evidence="7 12" id="KW-0812">Transmembrane</keyword>
<dbReference type="CDD" id="cd16024">
    <property type="entry name" value="GPI_EPT_2"/>
    <property type="match status" value="1"/>
</dbReference>
<comment type="similarity">
    <text evidence="3 12">Belongs to the PIGG/PIGN/PIGO family. PIGG subfamily.</text>
</comment>
<comment type="pathway">
    <text evidence="2 12">Glycolipid biosynthesis; glycosylphosphatidylinositol-anchor biosynthesis.</text>
</comment>
<feature type="domain" description="GPI ethanolamine phosphate transferase 2 C-terminal" evidence="14">
    <location>
        <begin position="1032"/>
        <end position="1107"/>
    </location>
</feature>
<dbReference type="Gene3D" id="3.40.720.10">
    <property type="entry name" value="Alkaline Phosphatase, subunit A"/>
    <property type="match status" value="1"/>
</dbReference>
<keyword evidence="9 12" id="KW-1133">Transmembrane helix</keyword>
<dbReference type="PANTHER" id="PTHR23072:SF0">
    <property type="entry name" value="GPI ETHANOLAMINE PHOSPHATE TRANSFERASE 2"/>
    <property type="match status" value="1"/>
</dbReference>
<keyword evidence="5 12" id="KW-0337">GPI-anchor biosynthesis</keyword>
<feature type="transmembrane region" description="Helical" evidence="12">
    <location>
        <begin position="886"/>
        <end position="908"/>
    </location>
</feature>
<evidence type="ECO:0000256" key="4">
    <source>
        <dbReference type="ARBA" id="ARBA00020830"/>
    </source>
</evidence>
<dbReference type="Pfam" id="PF01663">
    <property type="entry name" value="Phosphodiest"/>
    <property type="match status" value="1"/>
</dbReference>
<evidence type="ECO:0000256" key="1">
    <source>
        <dbReference type="ARBA" id="ARBA00004477"/>
    </source>
</evidence>
<evidence type="ECO:0000256" key="2">
    <source>
        <dbReference type="ARBA" id="ARBA00004687"/>
    </source>
</evidence>
<feature type="transmembrane region" description="Helical" evidence="12">
    <location>
        <begin position="1030"/>
        <end position="1048"/>
    </location>
</feature>
<evidence type="ECO:0000256" key="8">
    <source>
        <dbReference type="ARBA" id="ARBA00022824"/>
    </source>
</evidence>
<evidence type="ECO:0000259" key="14">
    <source>
        <dbReference type="Pfam" id="PF19316"/>
    </source>
</evidence>
<feature type="transmembrane region" description="Helical" evidence="12">
    <location>
        <begin position="1086"/>
        <end position="1108"/>
    </location>
</feature>
<evidence type="ECO:0000256" key="11">
    <source>
        <dbReference type="ARBA" id="ARBA00023180"/>
    </source>
</evidence>
<dbReference type="InterPro" id="IPR037674">
    <property type="entry name" value="PIG-G_N"/>
</dbReference>
<dbReference type="PANTHER" id="PTHR23072">
    <property type="entry name" value="PHOSPHATIDYLINOSITOL GLYCAN-RELATED"/>
    <property type="match status" value="1"/>
</dbReference>
<evidence type="ECO:0000256" key="12">
    <source>
        <dbReference type="RuleBase" id="RU367106"/>
    </source>
</evidence>
<feature type="compositionally biased region" description="Basic and acidic residues" evidence="13">
    <location>
        <begin position="1153"/>
        <end position="1178"/>
    </location>
</feature>
<sequence length="1326" mass="147040">MRPWIVLGAMLASLACQLVGLVMFATGFFPYKVISTSFSTLQDLPPLPVIPITGQEGKELTFESGTINPRFGKVVLMLVDALRSDFLYGNDSDFRFMQSLINDHKAIPFTALASAPTVTLPRLKALTTGTVPGFLDAILNIAESDQSSTLANQDNWLAQLARSPSQRKNARTNVENGTQYRKIGFFGDDTWIKLFPGLFTRSEGTSSFFAMFVAPLFLQDTVEVDNNVTRHVAPELARDDWDGLIFHYLGLDHVGHSGGPKSPLMKPKQAEMDSVAEKIYRSLVAKDAASVSGGDSAPELPTLFILCGDHGMNEVGNHGGSSKSEISTSFLFMSSQFENEQARKVIQDRVDPFRYAENRDEYQYYRSVSQVDLVPTLSLLLGLPIPKNSVGKMIPDLFLDLTDMETLRALQINAYQVAGVLRNIWPDFETEAPVLLRDYTDQDLETTRDEQDIVNNGPRRCSAAKSEKQRLACWYTLALAGHASFLEMSDIKGTHIGIVYQERDRHLQFLAAQQAYSLFLSDSSSMLSTALSKYDMPLLTNGSLLMAFAVAGLVYCAMQTTLLSDVKASCLEPDRCQQADLARKSAIPRRSMTSFIAAAFSTKDTKQPNMKQKRHKHHNDVNWIIARGLSLLIMVLYLVTLFASSFVEEEHQFWYFFGMTWWFVLGVTSARYLVDPQNTNRTAGVQQQTGLSSNAVGASACCFLQMAILRLLRSWNQTGQKYADQIDLRFYLNSSWTGLSWILFCSTVAMVAAFMIALVFSSSTVFSPSSRNLEQSQSQLKASANGEAVSGTSTTVIPVAVPPTWNTALISVLQAILAVLIILVSLWITVYKMDLESAFFGDSFMNRVHSLMRTLSSVGYFTTSLTDAVQDAGPTISGYEMARGCYTGLGGIAILTLILQAVSFKPLASVTVATAPAQNNWEQRTKTLFSPLMLLGAATLLLILLSRRHNAPIFALFGVQLYTYLCWITSVRHNGTAIPGKVDSRDSSLEYVADDDELSENEASSETARLLATTPLETTTTLRTVPGLNSLHSCTILLCTVSSFFLFGNSNSIASIDISNAYVGIQAYDIFLTGVLTFVSNWAGPIWWTLAAAAIIAWDLEWETAWAMQEKAKSLRRKEEQSWETVQGWKREHKETLTRKTRRRIHLYKAALAKREKQSTDGRGPEVETELDSTKDDTLAQTKLGDINTQPDNDECDAGEPQPTAHHEGLPLDQDASYVYHDDGQDSLLAGEQQSSEPCAIKDPQGFRQYLVQWRVLDHLILTSLFFGMSLYALSIAAIVLRHHLFIWTVFSPKVLYQFAWTVLFQIVVQVLGVGVGLWSILIAVA</sequence>
<organism evidence="15 16">
    <name type="scientific">Mortierella alpina</name>
    <name type="common">Oleaginous fungus</name>
    <name type="synonym">Mortierella renispora</name>
    <dbReference type="NCBI Taxonomy" id="64518"/>
    <lineage>
        <taxon>Eukaryota</taxon>
        <taxon>Fungi</taxon>
        <taxon>Fungi incertae sedis</taxon>
        <taxon>Mucoromycota</taxon>
        <taxon>Mortierellomycotina</taxon>
        <taxon>Mortierellomycetes</taxon>
        <taxon>Mortierellales</taxon>
        <taxon>Mortierellaceae</taxon>
        <taxon>Mortierella</taxon>
    </lineage>
</organism>
<keyword evidence="11" id="KW-0325">Glycoprotein</keyword>
<reference evidence="15" key="1">
    <citation type="submission" date="2021-07" db="EMBL/GenBank/DDBJ databases">
        <title>Draft genome of Mortierella alpina, strain LL118, isolated from an aspen leaf litter sample.</title>
        <authorList>
            <person name="Yang S."/>
            <person name="Vinatzer B.A."/>
        </authorList>
    </citation>
    <scope>NUCLEOTIDE SEQUENCE</scope>
    <source>
        <strain evidence="15">LL118</strain>
    </source>
</reference>
<feature type="domain" description="GPI ethanolamine phosphate transferase 2 C-terminal" evidence="14">
    <location>
        <begin position="630"/>
        <end position="760"/>
    </location>
</feature>
<evidence type="ECO:0000256" key="5">
    <source>
        <dbReference type="ARBA" id="ARBA00022502"/>
    </source>
</evidence>
<evidence type="ECO:0000313" key="15">
    <source>
        <dbReference type="EMBL" id="KAG9322747.1"/>
    </source>
</evidence>
<dbReference type="GO" id="GO:0006506">
    <property type="term" value="P:GPI anchor biosynthetic process"/>
    <property type="evidence" value="ECO:0007669"/>
    <property type="project" value="UniProtKB-KW"/>
</dbReference>
<dbReference type="Pfam" id="PF19316">
    <property type="entry name" value="PIGO_PIGG"/>
    <property type="match status" value="3"/>
</dbReference>
<name>A0A9P8CWZ2_MORAP</name>
<evidence type="ECO:0000256" key="9">
    <source>
        <dbReference type="ARBA" id="ARBA00022989"/>
    </source>
</evidence>
<feature type="transmembrane region" description="Helical" evidence="12">
    <location>
        <begin position="1260"/>
        <end position="1281"/>
    </location>
</feature>
<feature type="transmembrane region" description="Helical" evidence="12">
    <location>
        <begin position="653"/>
        <end position="674"/>
    </location>
</feature>
<comment type="caution">
    <text evidence="15">The sequence shown here is derived from an EMBL/GenBank/DDBJ whole genome shotgun (WGS) entry which is preliminary data.</text>
</comment>
<keyword evidence="10 12" id="KW-0472">Membrane</keyword>
<proteinExistence type="inferred from homology"/>
<feature type="domain" description="GPI ethanolamine phosphate transferase 2 C-terminal" evidence="14">
    <location>
        <begin position="1256"/>
        <end position="1319"/>
    </location>
</feature>
<feature type="transmembrane region" description="Helical" evidence="12">
    <location>
        <begin position="953"/>
        <end position="970"/>
    </location>
</feature>
<protein>
    <recommendedName>
        <fullName evidence="4 12">GPI ethanolamine phosphate transferase 2</fullName>
    </recommendedName>
</protein>
<feature type="region of interest" description="Disordered" evidence="13">
    <location>
        <begin position="1153"/>
        <end position="1210"/>
    </location>
</feature>
<evidence type="ECO:0000256" key="3">
    <source>
        <dbReference type="ARBA" id="ARBA00005315"/>
    </source>
</evidence>
<evidence type="ECO:0000256" key="6">
    <source>
        <dbReference type="ARBA" id="ARBA00022679"/>
    </source>
</evidence>
<dbReference type="InterPro" id="IPR039527">
    <property type="entry name" value="PIGG/GPI7"/>
</dbReference>
<dbReference type="PROSITE" id="PS51257">
    <property type="entry name" value="PROKAR_LIPOPROTEIN"/>
    <property type="match status" value="1"/>
</dbReference>
<dbReference type="InterPro" id="IPR017850">
    <property type="entry name" value="Alkaline_phosphatase_core_sf"/>
</dbReference>
<keyword evidence="8 12" id="KW-0256">Endoplasmic reticulum</keyword>
<dbReference type="GO" id="GO:0005789">
    <property type="term" value="C:endoplasmic reticulum membrane"/>
    <property type="evidence" value="ECO:0007669"/>
    <property type="project" value="UniProtKB-SubCell"/>
</dbReference>